<keyword evidence="1" id="KW-0614">Plasmid</keyword>
<evidence type="ECO:0000313" key="2">
    <source>
        <dbReference type="Proteomes" id="UP000055136"/>
    </source>
</evidence>
<geneLocation type="plasmid" evidence="1 2">
    <name>unnamed</name>
</geneLocation>
<dbReference type="EMBL" id="CP013100">
    <property type="protein sequence ID" value="ALP54979.1"/>
    <property type="molecule type" value="Genomic_DNA"/>
</dbReference>
<dbReference type="KEGG" id="tee:Tel_17135"/>
<name>A0A0S2TIJ3_9GAMM</name>
<keyword evidence="2" id="KW-1185">Reference proteome</keyword>
<dbReference type="Proteomes" id="UP000055136">
    <property type="component" value="Plasmid unnamed"/>
</dbReference>
<organism evidence="1 2">
    <name type="scientific">Candidatus Tenderia electrophaga</name>
    <dbReference type="NCBI Taxonomy" id="1748243"/>
    <lineage>
        <taxon>Bacteria</taxon>
        <taxon>Pseudomonadati</taxon>
        <taxon>Pseudomonadota</taxon>
        <taxon>Gammaproteobacteria</taxon>
        <taxon>Candidatus Tenderiales</taxon>
        <taxon>Candidatus Tenderiaceae</taxon>
        <taxon>Candidatus Tenderia</taxon>
    </lineage>
</organism>
<protein>
    <submittedName>
        <fullName evidence="1">Uncharacterized protein</fullName>
    </submittedName>
</protein>
<proteinExistence type="predicted"/>
<dbReference type="AlphaFoldDB" id="A0A0S2TIJ3"/>
<evidence type="ECO:0000313" key="1">
    <source>
        <dbReference type="EMBL" id="ALP54979.1"/>
    </source>
</evidence>
<reference evidence="1" key="1">
    <citation type="submission" date="2015-10" db="EMBL/GenBank/DDBJ databases">
        <title>Description of Candidatus Tenderia electrophaga gen. nov, sp. nov., an Uncultivated Electroautotroph from a Biocathode Enrichment.</title>
        <authorList>
            <person name="Eddie B.J."/>
            <person name="Malanoski A.P."/>
            <person name="Wang Z."/>
            <person name="Hall R.J."/>
            <person name="Oh S.D."/>
            <person name="Heiner C."/>
            <person name="Lin B."/>
            <person name="Strycharz-Glaven S.M."/>
        </authorList>
    </citation>
    <scope>NUCLEOTIDE SEQUENCE [LARGE SCALE GENOMIC DNA]</scope>
    <source>
        <strain evidence="1">NRL1</strain>
        <plasmid evidence="1">unnamed</plasmid>
    </source>
</reference>
<sequence length="164" mass="19219">MDYDDEQTRDVYAHYGLTMYLAQTLEHGIVNALVILRLPEKDKYTRQDIDDFMEGRFQKTLGALLKHLKSEVVLPSDLESTLTEALNRRNYLAHHYFREKAECFVTRSGRDQMLQDLQSDQQLFEIADEQLGKALTPFREKHGVTDIVYEEEYRRMCQNLGIAP</sequence>
<accession>A0A0S2TIJ3</accession>
<gene>
    <name evidence="1" type="ORF">Tel_17135</name>
</gene>